<dbReference type="InterPro" id="IPR021148">
    <property type="entry name" value="Polysacc_synth_dom"/>
</dbReference>
<protein>
    <recommendedName>
        <fullName evidence="2">Polysaccharide biosynthesis domain-containing protein</fullName>
    </recommendedName>
</protein>
<sequence>MKGNENRGLQRTQRGHHRVIAGMIPSPHLLDLIGRHGHDSDSPPASTAAPGGLFGAPTSSAAKPSGLFGAPPASTGGGLFGTTAPAASTVRNSSRVPFPSCSLFARAEASSASGLRRARRVFGAVPTSQLEPSTSPKLLEVVSFRCIIDMAEEFSSLAASDIAAQIDDDPAKYINDPNIEIAWVHKTVERANIHMNLLLKCDTQKLTLHNRQTEIHDKFREAFPEMPINKIIHMTIEIARNLEGLNEKSKEKYTQEYHRSMLEDANRC</sequence>
<feature type="domain" description="Polysaccharide biosynthesis" evidence="2">
    <location>
        <begin position="179"/>
        <end position="231"/>
    </location>
</feature>
<reference evidence="4" key="1">
    <citation type="submission" date="2016-11" db="UniProtKB">
        <authorList>
            <consortium name="WormBaseParasite"/>
        </authorList>
    </citation>
    <scope>IDENTIFICATION</scope>
</reference>
<dbReference type="PANTHER" id="PTHR13410:SF9">
    <property type="entry name" value="PROTEIN PBDC1"/>
    <property type="match status" value="1"/>
</dbReference>
<dbReference type="AlphaFoldDB" id="A0A1I7XZ81"/>
<organism evidence="3 4">
    <name type="scientific">Steinernema glaseri</name>
    <dbReference type="NCBI Taxonomy" id="37863"/>
    <lineage>
        <taxon>Eukaryota</taxon>
        <taxon>Metazoa</taxon>
        <taxon>Ecdysozoa</taxon>
        <taxon>Nematoda</taxon>
        <taxon>Chromadorea</taxon>
        <taxon>Rhabditida</taxon>
        <taxon>Tylenchina</taxon>
        <taxon>Panagrolaimomorpha</taxon>
        <taxon>Strongyloidoidea</taxon>
        <taxon>Steinernematidae</taxon>
        <taxon>Steinernema</taxon>
    </lineage>
</organism>
<dbReference type="PANTHER" id="PTHR13410">
    <property type="entry name" value="PROTEIN PBDC1"/>
    <property type="match status" value="1"/>
</dbReference>
<proteinExistence type="predicted"/>
<dbReference type="Proteomes" id="UP000095287">
    <property type="component" value="Unplaced"/>
</dbReference>
<dbReference type="InterPro" id="IPR023139">
    <property type="entry name" value="PBDC1-like_dom_sf"/>
</dbReference>
<evidence type="ECO:0000259" key="2">
    <source>
        <dbReference type="Pfam" id="PF04669"/>
    </source>
</evidence>
<name>A0A1I7XZ81_9BILA</name>
<evidence type="ECO:0000313" key="3">
    <source>
        <dbReference type="Proteomes" id="UP000095287"/>
    </source>
</evidence>
<dbReference type="WBParaSite" id="L893_g11015.t1">
    <property type="protein sequence ID" value="L893_g11015.t1"/>
    <property type="gene ID" value="L893_g11015"/>
</dbReference>
<dbReference type="GO" id="GO:0005737">
    <property type="term" value="C:cytoplasm"/>
    <property type="evidence" value="ECO:0007669"/>
    <property type="project" value="TreeGrafter"/>
</dbReference>
<dbReference type="Pfam" id="PF04669">
    <property type="entry name" value="PBDC1"/>
    <property type="match status" value="1"/>
</dbReference>
<feature type="region of interest" description="Disordered" evidence="1">
    <location>
        <begin position="30"/>
        <end position="56"/>
    </location>
</feature>
<keyword evidence="3" id="KW-1185">Reference proteome</keyword>
<dbReference type="Gene3D" id="1.10.3560.10">
    <property type="entry name" value="yst0336 like domain"/>
    <property type="match status" value="1"/>
</dbReference>
<accession>A0A1I7XZ81</accession>
<evidence type="ECO:0000256" key="1">
    <source>
        <dbReference type="SAM" id="MobiDB-lite"/>
    </source>
</evidence>
<dbReference type="InterPro" id="IPR008476">
    <property type="entry name" value="PBDC1_metazoa/fungi"/>
</dbReference>
<evidence type="ECO:0000313" key="4">
    <source>
        <dbReference type="WBParaSite" id="L893_g11015.t1"/>
    </source>
</evidence>